<gene>
    <name evidence="1" type="ORF">AVDCRST_MAG84-6703</name>
</gene>
<dbReference type="EMBL" id="CADCTZ010001709">
    <property type="protein sequence ID" value="CAA9412965.1"/>
    <property type="molecule type" value="Genomic_DNA"/>
</dbReference>
<sequence>MKIYNPLVITGAIDCLRGLVVSYERSRFQLSTLQSKIYNQKSNNLKPKI</sequence>
<organism evidence="1">
    <name type="scientific">uncultured Microcoleus sp</name>
    <dbReference type="NCBI Taxonomy" id="259945"/>
    <lineage>
        <taxon>Bacteria</taxon>
        <taxon>Bacillati</taxon>
        <taxon>Cyanobacteriota</taxon>
        <taxon>Cyanophyceae</taxon>
        <taxon>Oscillatoriophycideae</taxon>
        <taxon>Oscillatoriales</taxon>
        <taxon>Microcoleaceae</taxon>
        <taxon>Microcoleus</taxon>
        <taxon>environmental samples</taxon>
    </lineage>
</organism>
<accession>A0A6J4PDN7</accession>
<protein>
    <submittedName>
        <fullName evidence="1">Uncharacterized protein</fullName>
    </submittedName>
</protein>
<proteinExistence type="predicted"/>
<name>A0A6J4PDN7_9CYAN</name>
<dbReference type="AlphaFoldDB" id="A0A6J4PDN7"/>
<reference evidence="1" key="1">
    <citation type="submission" date="2020-02" db="EMBL/GenBank/DDBJ databases">
        <authorList>
            <person name="Meier V. D."/>
        </authorList>
    </citation>
    <scope>NUCLEOTIDE SEQUENCE</scope>
    <source>
        <strain evidence="1">AVDCRST_MAG84</strain>
    </source>
</reference>
<evidence type="ECO:0000313" key="1">
    <source>
        <dbReference type="EMBL" id="CAA9412965.1"/>
    </source>
</evidence>